<accession>A0A7W7NZ33</accession>
<protein>
    <submittedName>
        <fullName evidence="2">Uncharacterized protein</fullName>
    </submittedName>
</protein>
<sequence>MLIVLLTALVVQLNKGPASPIQVDEEAAEDSPTPTPSRPSLYLSDSAGSTEQAEADSEPLQEAGISDQDEEGAPGWQYDSDANGAELATLLSNNSIQVGGDSGPMQQAVLQLREHPGHGKDAIFYVPGASASCSTRCSLHVRFSAGKVKDFTAYAGEEDGQSLLIIRDYGVFLPMLKRSAVVQIDAELQGHKPETMSFSVEGLSWR</sequence>
<organism evidence="2 3">
    <name type="scientific">Pseudomonas nitroreducens</name>
    <dbReference type="NCBI Taxonomy" id="46680"/>
    <lineage>
        <taxon>Bacteria</taxon>
        <taxon>Pseudomonadati</taxon>
        <taxon>Pseudomonadota</taxon>
        <taxon>Gammaproteobacteria</taxon>
        <taxon>Pseudomonadales</taxon>
        <taxon>Pseudomonadaceae</taxon>
        <taxon>Pseudomonas</taxon>
    </lineage>
</organism>
<reference evidence="2 3" key="1">
    <citation type="submission" date="2020-08" db="EMBL/GenBank/DDBJ databases">
        <title>Functional genomics of gut bacteria from endangered species of beetles.</title>
        <authorList>
            <person name="Carlos-Shanley C."/>
        </authorList>
    </citation>
    <scope>NUCLEOTIDE SEQUENCE [LARGE SCALE GENOMIC DNA]</scope>
    <source>
        <strain evidence="2 3">S00179</strain>
    </source>
</reference>
<evidence type="ECO:0000313" key="3">
    <source>
        <dbReference type="Proteomes" id="UP000566995"/>
    </source>
</evidence>
<proteinExistence type="predicted"/>
<dbReference type="EMBL" id="JACHLI010000001">
    <property type="protein sequence ID" value="MBB4861199.1"/>
    <property type="molecule type" value="Genomic_DNA"/>
</dbReference>
<gene>
    <name evidence="2" type="ORF">HNP46_000010</name>
</gene>
<comment type="caution">
    <text evidence="2">The sequence shown here is derived from an EMBL/GenBank/DDBJ whole genome shotgun (WGS) entry which is preliminary data.</text>
</comment>
<dbReference type="RefSeq" id="WP_184585479.1">
    <property type="nucleotide sequence ID" value="NZ_JACHLI010000001.1"/>
</dbReference>
<dbReference type="AlphaFoldDB" id="A0A7W7NZ33"/>
<evidence type="ECO:0000313" key="2">
    <source>
        <dbReference type="EMBL" id="MBB4861199.1"/>
    </source>
</evidence>
<feature type="region of interest" description="Disordered" evidence="1">
    <location>
        <begin position="17"/>
        <end position="79"/>
    </location>
</feature>
<dbReference type="Proteomes" id="UP000566995">
    <property type="component" value="Unassembled WGS sequence"/>
</dbReference>
<evidence type="ECO:0000256" key="1">
    <source>
        <dbReference type="SAM" id="MobiDB-lite"/>
    </source>
</evidence>
<name>A0A7W7NZ33_PSENT</name>